<comment type="caution">
    <text evidence="1">The sequence shown here is derived from an EMBL/GenBank/DDBJ whole genome shotgun (WGS) entry which is preliminary data.</text>
</comment>
<protein>
    <submittedName>
        <fullName evidence="1">Uncharacterized protein</fullName>
    </submittedName>
</protein>
<name>A0ACC2VW43_9TREE</name>
<evidence type="ECO:0000313" key="1">
    <source>
        <dbReference type="EMBL" id="KAJ9103294.1"/>
    </source>
</evidence>
<gene>
    <name evidence="1" type="ORF">QFC21_002717</name>
</gene>
<dbReference type="Proteomes" id="UP001227268">
    <property type="component" value="Unassembled WGS sequence"/>
</dbReference>
<sequence length="653" mass="71430">MATAINTRQPHHPPKSSIHTALHSKARRQAAQAPETVQSIRESMIRRVNVIKEGDSVMLRLPSDVIKSILVTASGVTSLGKYGSFPTSELIGKHYDIAYEIVSPTSSTNLDAVEAAILLDEDTPTAEGPGSDAKVQAGKKGKKGGKKEKNKVMPGNDAADAAGNILIPRRPARMEELGKTTPDTSAEETDATNELIDDISGQEAESNLLTAEEIHALRAEGVDGAEIIRRQEERHNRFKLKTEFSKEKWRKRKEKKYSMAVTPLAPTPNNLIDYYNLRTPATILSLRRDTLSQLLNLSNIRPGGRYLVVDDAGGLLIGSILERLGGHGRIFALTDSDSPPGWPVLEAMNFERKVLDRCLGWLNWSLASEEYTAVDGVDAGDDEEDEIPVGETEAEKEKRERKLQGKARRKGKQVADLERARDELHCGGWDGRLTPYLGGSTPIVIYSQFQPILAQTLNGMRSRPEYLAPSLTEGFMRRYQVLPGRTHPTMSTSGTGGFLLHATRVIPSAENNVNRTAARRLNRLNVKAKKAAAEQTTSAEASLEVTNETGKRNRTEAESSTSAASAQPAKKVRLSSTVHIQAKHTSLSETVSPLDNDEESGIAKIVKTATLMDVVQQNDDNGSKEVVEALRVAKEVGLERAVDAISHDVIDRK</sequence>
<proteinExistence type="predicted"/>
<keyword evidence="2" id="KW-1185">Reference proteome</keyword>
<organism evidence="1 2">
    <name type="scientific">Naganishia friedmannii</name>
    <dbReference type="NCBI Taxonomy" id="89922"/>
    <lineage>
        <taxon>Eukaryota</taxon>
        <taxon>Fungi</taxon>
        <taxon>Dikarya</taxon>
        <taxon>Basidiomycota</taxon>
        <taxon>Agaricomycotina</taxon>
        <taxon>Tremellomycetes</taxon>
        <taxon>Filobasidiales</taxon>
        <taxon>Filobasidiaceae</taxon>
        <taxon>Naganishia</taxon>
    </lineage>
</organism>
<reference evidence="1" key="1">
    <citation type="submission" date="2023-04" db="EMBL/GenBank/DDBJ databases">
        <title>Draft Genome sequencing of Naganishia species isolated from polar environments using Oxford Nanopore Technology.</title>
        <authorList>
            <person name="Leo P."/>
            <person name="Venkateswaran K."/>
        </authorList>
    </citation>
    <scope>NUCLEOTIDE SEQUENCE</scope>
    <source>
        <strain evidence="1">MNA-CCFEE 5423</strain>
    </source>
</reference>
<evidence type="ECO:0000313" key="2">
    <source>
        <dbReference type="Proteomes" id="UP001227268"/>
    </source>
</evidence>
<accession>A0ACC2VW43</accession>
<dbReference type="EMBL" id="JASBWT010000007">
    <property type="protein sequence ID" value="KAJ9103294.1"/>
    <property type="molecule type" value="Genomic_DNA"/>
</dbReference>